<evidence type="ECO:0000256" key="2">
    <source>
        <dbReference type="SAM" id="MobiDB-lite"/>
    </source>
</evidence>
<dbReference type="Proteomes" id="UP000219565">
    <property type="component" value="Unassembled WGS sequence"/>
</dbReference>
<evidence type="ECO:0000313" key="5">
    <source>
        <dbReference type="Proteomes" id="UP000219565"/>
    </source>
</evidence>
<proteinExistence type="predicted"/>
<dbReference type="InterPro" id="IPR036188">
    <property type="entry name" value="FAD/NAD-bd_sf"/>
</dbReference>
<reference evidence="4 5" key="1">
    <citation type="submission" date="2017-09" db="EMBL/GenBank/DDBJ databases">
        <authorList>
            <person name="Ehlers B."/>
            <person name="Leendertz F.H."/>
        </authorList>
    </citation>
    <scope>NUCLEOTIDE SEQUENCE [LARGE SCALE GENOMIC DNA]</scope>
    <source>
        <strain evidence="4 5">DSM 45537</strain>
    </source>
</reference>
<dbReference type="GO" id="GO:0016491">
    <property type="term" value="F:oxidoreductase activity"/>
    <property type="evidence" value="ECO:0007669"/>
    <property type="project" value="UniProtKB-KW"/>
</dbReference>
<keyword evidence="5" id="KW-1185">Reference proteome</keyword>
<dbReference type="Pfam" id="PF01266">
    <property type="entry name" value="DAO"/>
    <property type="match status" value="1"/>
</dbReference>
<evidence type="ECO:0000313" key="4">
    <source>
        <dbReference type="EMBL" id="SNY88389.1"/>
    </source>
</evidence>
<feature type="region of interest" description="Disordered" evidence="2">
    <location>
        <begin position="367"/>
        <end position="387"/>
    </location>
</feature>
<organism evidence="4 5">
    <name type="scientific">Nocardia amikacinitolerans</name>
    <dbReference type="NCBI Taxonomy" id="756689"/>
    <lineage>
        <taxon>Bacteria</taxon>
        <taxon>Bacillati</taxon>
        <taxon>Actinomycetota</taxon>
        <taxon>Actinomycetes</taxon>
        <taxon>Mycobacteriales</taxon>
        <taxon>Nocardiaceae</taxon>
        <taxon>Nocardia</taxon>
    </lineage>
</organism>
<dbReference type="AlphaFoldDB" id="A0A285LTY7"/>
<dbReference type="InterPro" id="IPR006076">
    <property type="entry name" value="FAD-dep_OxRdtase"/>
</dbReference>
<protein>
    <submittedName>
        <fullName evidence="4">Sarcosine oxidase subunit beta</fullName>
    </submittedName>
</protein>
<dbReference type="OrthoDB" id="9806257at2"/>
<dbReference type="RefSeq" id="WP_097247319.1">
    <property type="nucleotide sequence ID" value="NZ_OBEG01000006.1"/>
</dbReference>
<dbReference type="PANTHER" id="PTHR13847">
    <property type="entry name" value="SARCOSINE DEHYDROGENASE-RELATED"/>
    <property type="match status" value="1"/>
</dbReference>
<name>A0A285LTY7_9NOCA</name>
<evidence type="ECO:0000259" key="3">
    <source>
        <dbReference type="Pfam" id="PF01266"/>
    </source>
</evidence>
<dbReference type="PANTHER" id="PTHR13847:SF287">
    <property type="entry name" value="FAD-DEPENDENT OXIDOREDUCTASE DOMAIN-CONTAINING PROTEIN 1"/>
    <property type="match status" value="1"/>
</dbReference>
<dbReference type="Gene3D" id="3.30.9.10">
    <property type="entry name" value="D-Amino Acid Oxidase, subunit A, domain 2"/>
    <property type="match status" value="1"/>
</dbReference>
<sequence length="387" mass="41517">MDKARIVVIGAGAVGLATALELSTSDRYDVTVLDREHIAEGSLSRSVGIIETQYIDEFDIRVRAFGLRFARDLAQRAGLHLTANGYLRLAESDQTMAAFALSVERQHRQGIADARLLSRAEITDLIPFLDMADRVGGLLGPSDSYVDGHLFAHVMADLARHCGVRIRQRTKLLGASSTGHGAVELSTDQGDFTADYVVNAAGAWAGQVADTLGAPVAVHPQRHQAVTVILDEPFQRRMPSVMDYVPGSGRTGLYLRPEGDRRLFAGLHSEESFHDTADPDDYSNTTDADFIEQIAEALDTRLAGLETAQLGQGWAGLFPMSFDAQPVVGPHPDNPQVICALGAGGNGIQLAPAIGRTVREYLDGVRPSLAGPGSKWDPARMASPPSI</sequence>
<dbReference type="EMBL" id="OBEG01000006">
    <property type="protein sequence ID" value="SNY88389.1"/>
    <property type="molecule type" value="Genomic_DNA"/>
</dbReference>
<keyword evidence="1" id="KW-0560">Oxidoreductase</keyword>
<dbReference type="Gene3D" id="3.50.50.60">
    <property type="entry name" value="FAD/NAD(P)-binding domain"/>
    <property type="match status" value="1"/>
</dbReference>
<feature type="domain" description="FAD dependent oxidoreductase" evidence="3">
    <location>
        <begin position="5"/>
        <end position="359"/>
    </location>
</feature>
<gene>
    <name evidence="4" type="ORF">SAMN04244553_5361</name>
</gene>
<evidence type="ECO:0000256" key="1">
    <source>
        <dbReference type="ARBA" id="ARBA00023002"/>
    </source>
</evidence>
<accession>A0A285LTY7</accession>
<dbReference type="GO" id="GO:0005737">
    <property type="term" value="C:cytoplasm"/>
    <property type="evidence" value="ECO:0007669"/>
    <property type="project" value="TreeGrafter"/>
</dbReference>
<dbReference type="SUPFAM" id="SSF51905">
    <property type="entry name" value="FAD/NAD(P)-binding domain"/>
    <property type="match status" value="1"/>
</dbReference>